<dbReference type="Pfam" id="PF10706">
    <property type="entry name" value="Aminoglyc_resit"/>
    <property type="match status" value="1"/>
</dbReference>
<dbReference type="Proteomes" id="UP000053244">
    <property type="component" value="Unassembled WGS sequence"/>
</dbReference>
<dbReference type="Gene3D" id="3.30.460.40">
    <property type="match status" value="1"/>
</dbReference>
<organism evidence="1 2">
    <name type="scientific">Actinoplanes awajinensis subsp. mycoplanecinus</name>
    <dbReference type="NCBI Taxonomy" id="135947"/>
    <lineage>
        <taxon>Bacteria</taxon>
        <taxon>Bacillati</taxon>
        <taxon>Actinomycetota</taxon>
        <taxon>Actinomycetes</taxon>
        <taxon>Micromonosporales</taxon>
        <taxon>Micromonosporaceae</taxon>
        <taxon>Actinoplanes</taxon>
    </lineage>
</organism>
<reference evidence="1 2" key="1">
    <citation type="submission" date="2015-10" db="EMBL/GenBank/DDBJ databases">
        <authorList>
            <person name="Gilbert D.G."/>
        </authorList>
    </citation>
    <scope>NUCLEOTIDE SEQUENCE [LARGE SCALE GENOMIC DNA]</scope>
    <source>
        <strain evidence="1 2">NRRL B-16712</strain>
    </source>
</reference>
<proteinExistence type="predicted"/>
<comment type="caution">
    <text evidence="1">The sequence shown here is derived from an EMBL/GenBank/DDBJ whole genome shotgun (WGS) entry which is preliminary data.</text>
</comment>
<evidence type="ECO:0000313" key="2">
    <source>
        <dbReference type="Proteomes" id="UP000053244"/>
    </source>
</evidence>
<keyword evidence="2" id="KW-1185">Reference proteome</keyword>
<dbReference type="AlphaFoldDB" id="A0A0X3UVT8"/>
<dbReference type="GO" id="GO:0016740">
    <property type="term" value="F:transferase activity"/>
    <property type="evidence" value="ECO:0007669"/>
    <property type="project" value="UniProtKB-KW"/>
</dbReference>
<dbReference type="InterPro" id="IPR019646">
    <property type="entry name" value="Aminoglyc_AdlTrfase"/>
</dbReference>
<keyword evidence="1" id="KW-0808">Transferase</keyword>
<gene>
    <name evidence="1" type="ORF">ADL15_14175</name>
</gene>
<sequence length="187" mass="20138">MGLAGPVDQHIGTAADVVTVLDALEARGVAVCLSGGWAVDALLGEQTREHSDLDLWLPAAELGAAFQGFAGLGVDRVFPWPGDRPWNFVLHDGGRLRVDLHLYEVRADGQIHYGSVVGGHTFPAEALAGRGEIAGRPVRCEAAAWSVRWHTGYPPRAADHHDVPLLCARFHLPLPDTFTPQRPHPSV</sequence>
<dbReference type="EMBL" id="LLZH01000097">
    <property type="protein sequence ID" value="KUL35962.1"/>
    <property type="molecule type" value="Genomic_DNA"/>
</dbReference>
<name>A0A0X3UVT8_9ACTN</name>
<accession>A0A0X3UVT8</accession>
<evidence type="ECO:0000313" key="1">
    <source>
        <dbReference type="EMBL" id="KUL35962.1"/>
    </source>
</evidence>
<protein>
    <submittedName>
        <fullName evidence="1">Aminoglycoside nucleotidyltransferase</fullName>
    </submittedName>
</protein>
<dbReference type="OrthoDB" id="9800567at2"/>